<dbReference type="Proteomes" id="UP000248817">
    <property type="component" value="Unassembled WGS sequence"/>
</dbReference>
<accession>A0A2V5I5I5</accession>
<dbReference type="EMBL" id="KZ825497">
    <property type="protein sequence ID" value="PYI31959.1"/>
    <property type="molecule type" value="Genomic_DNA"/>
</dbReference>
<keyword evidence="2" id="KW-1185">Reference proteome</keyword>
<evidence type="ECO:0000313" key="2">
    <source>
        <dbReference type="Proteomes" id="UP000248817"/>
    </source>
</evidence>
<organism evidence="1 2">
    <name type="scientific">Aspergillus indologenus CBS 114.80</name>
    <dbReference type="NCBI Taxonomy" id="1450541"/>
    <lineage>
        <taxon>Eukaryota</taxon>
        <taxon>Fungi</taxon>
        <taxon>Dikarya</taxon>
        <taxon>Ascomycota</taxon>
        <taxon>Pezizomycotina</taxon>
        <taxon>Eurotiomycetes</taxon>
        <taxon>Eurotiomycetidae</taxon>
        <taxon>Eurotiales</taxon>
        <taxon>Aspergillaceae</taxon>
        <taxon>Aspergillus</taxon>
        <taxon>Aspergillus subgen. Circumdati</taxon>
    </lineage>
</organism>
<protein>
    <submittedName>
        <fullName evidence="1">Uncharacterized protein</fullName>
    </submittedName>
</protein>
<name>A0A2V5I5I5_9EURO</name>
<reference evidence="1 2" key="1">
    <citation type="submission" date="2018-02" db="EMBL/GenBank/DDBJ databases">
        <title>The genomes of Aspergillus section Nigri reveals drivers in fungal speciation.</title>
        <authorList>
            <consortium name="DOE Joint Genome Institute"/>
            <person name="Vesth T.C."/>
            <person name="Nybo J."/>
            <person name="Theobald S."/>
            <person name="Brandl J."/>
            <person name="Frisvad J.C."/>
            <person name="Nielsen K.F."/>
            <person name="Lyhne E.K."/>
            <person name="Kogle M.E."/>
            <person name="Kuo A."/>
            <person name="Riley R."/>
            <person name="Clum A."/>
            <person name="Nolan M."/>
            <person name="Lipzen A."/>
            <person name="Salamov A."/>
            <person name="Henrissat B."/>
            <person name="Wiebenga A."/>
            <person name="De vries R.P."/>
            <person name="Grigoriev I.V."/>
            <person name="Mortensen U.H."/>
            <person name="Andersen M.R."/>
            <person name="Baker S.E."/>
        </authorList>
    </citation>
    <scope>NUCLEOTIDE SEQUENCE [LARGE SCALE GENOMIC DNA]</scope>
    <source>
        <strain evidence="1 2">CBS 114.80</strain>
    </source>
</reference>
<sequence length="99" mass="11634">MGAGRVILRLRDKEFPDALYDDFVECVKSFLMFSHRSVEELPRGDHFFHVQPPDTNSQIPQVDPRFHIIIDLETDRHCGPLPEDFPHQIYRVSRKDNAM</sequence>
<proteinExistence type="predicted"/>
<gene>
    <name evidence="1" type="ORF">BP00DRAFT_425227</name>
</gene>
<dbReference type="AlphaFoldDB" id="A0A2V5I5I5"/>
<evidence type="ECO:0000313" key="1">
    <source>
        <dbReference type="EMBL" id="PYI31959.1"/>
    </source>
</evidence>